<sequence>MTGVEASEIRLGVAVFGRVSGFPWWPAVVSKCEPSGEWRKDGKFWVRFFNDHTGSWLKSSEIRSFDDYNTDRCLEHNHKVPKFRRYSDRVYKACSLAEKYISSPKRIRIRVLGPRGTDGVPLGDEQEVISISAADAPVKEEESDPSGHATEHRKNNYARSGKSAGKRKRNQPSSDDNSVEEEPIENKPTRRGSKSTAGEERTKRKRVRSLRYVEYMSPMEARMAHRQIGPNVEHNGKHSHNDTDLGLLDYSPPMGLQSEAERHLRRPKTNDNPGLSRKLSLKSSKTTSERSTEKRRVSGRGSLSEGSLHILPKKVEPKLVKPASERSEESQDASTETRRARSLGCMPSQWGLIVDSYQKG</sequence>
<feature type="compositionally biased region" description="Basic and acidic residues" evidence="1">
    <location>
        <begin position="287"/>
        <end position="296"/>
    </location>
</feature>
<dbReference type="Pfam" id="PF00855">
    <property type="entry name" value="PWWP"/>
    <property type="match status" value="1"/>
</dbReference>
<feature type="compositionally biased region" description="Basic and acidic residues" evidence="1">
    <location>
        <begin position="313"/>
        <end position="339"/>
    </location>
</feature>
<dbReference type="GeneID" id="17324515"/>
<proteinExistence type="predicted"/>
<dbReference type="PROSITE" id="PS50812">
    <property type="entry name" value="PWWP"/>
    <property type="match status" value="1"/>
</dbReference>
<reference evidence="4" key="1">
    <citation type="journal article" date="2013" name="Proc. Natl. Acad. Sci. U.S.A.">
        <title>Genome structure and metabolic features in the red seaweed Chondrus crispus shed light on evolution of the Archaeplastida.</title>
        <authorList>
            <person name="Collen J."/>
            <person name="Porcel B."/>
            <person name="Carre W."/>
            <person name="Ball S.G."/>
            <person name="Chaparro C."/>
            <person name="Tonon T."/>
            <person name="Barbeyron T."/>
            <person name="Michel G."/>
            <person name="Noel B."/>
            <person name="Valentin K."/>
            <person name="Elias M."/>
            <person name="Artiguenave F."/>
            <person name="Arun A."/>
            <person name="Aury J.M."/>
            <person name="Barbosa-Neto J.F."/>
            <person name="Bothwell J.H."/>
            <person name="Bouget F.Y."/>
            <person name="Brillet L."/>
            <person name="Cabello-Hurtado F."/>
            <person name="Capella-Gutierrez S."/>
            <person name="Charrier B."/>
            <person name="Cladiere L."/>
            <person name="Cock J.M."/>
            <person name="Coelho S.M."/>
            <person name="Colleoni C."/>
            <person name="Czjzek M."/>
            <person name="Da Silva C."/>
            <person name="Delage L."/>
            <person name="Denoeud F."/>
            <person name="Deschamps P."/>
            <person name="Dittami S.M."/>
            <person name="Gabaldon T."/>
            <person name="Gachon C.M."/>
            <person name="Groisillier A."/>
            <person name="Herve C."/>
            <person name="Jabbari K."/>
            <person name="Katinka M."/>
            <person name="Kloareg B."/>
            <person name="Kowalczyk N."/>
            <person name="Labadie K."/>
            <person name="Leblanc C."/>
            <person name="Lopez P.J."/>
            <person name="McLachlan D.H."/>
            <person name="Meslet-Cladiere L."/>
            <person name="Moustafa A."/>
            <person name="Nehr Z."/>
            <person name="Nyvall Collen P."/>
            <person name="Panaud O."/>
            <person name="Partensky F."/>
            <person name="Poulain J."/>
            <person name="Rensing S.A."/>
            <person name="Rousvoal S."/>
            <person name="Samson G."/>
            <person name="Symeonidi A."/>
            <person name="Weissenbach J."/>
            <person name="Zambounis A."/>
            <person name="Wincker P."/>
            <person name="Boyen C."/>
        </authorList>
    </citation>
    <scope>NUCLEOTIDE SEQUENCE [LARGE SCALE GENOMIC DNA]</scope>
    <source>
        <strain evidence="4">cv. Stackhouse</strain>
    </source>
</reference>
<dbReference type="RefSeq" id="XP_005716804.1">
    <property type="nucleotide sequence ID" value="XM_005716747.1"/>
</dbReference>
<accession>R7QHW1</accession>
<feature type="region of interest" description="Disordered" evidence="1">
    <location>
        <begin position="230"/>
        <end position="344"/>
    </location>
</feature>
<dbReference type="EMBL" id="HG001808">
    <property type="protein sequence ID" value="CDF36985.1"/>
    <property type="molecule type" value="Genomic_DNA"/>
</dbReference>
<evidence type="ECO:0000259" key="2">
    <source>
        <dbReference type="PROSITE" id="PS50812"/>
    </source>
</evidence>
<evidence type="ECO:0000313" key="4">
    <source>
        <dbReference type="Proteomes" id="UP000012073"/>
    </source>
</evidence>
<dbReference type="Gramene" id="CDF36985">
    <property type="protein sequence ID" value="CDF36985"/>
    <property type="gene ID" value="CHC_T00004975001"/>
</dbReference>
<feature type="compositionally biased region" description="Basic and acidic residues" evidence="1">
    <location>
        <begin position="234"/>
        <end position="243"/>
    </location>
</feature>
<dbReference type="KEGG" id="ccp:CHC_T00004975001"/>
<dbReference type="SUPFAM" id="SSF63748">
    <property type="entry name" value="Tudor/PWWP/MBT"/>
    <property type="match status" value="1"/>
</dbReference>
<dbReference type="OrthoDB" id="62853at2759"/>
<dbReference type="AlphaFoldDB" id="R7QHW1"/>
<name>R7QHW1_CHOCR</name>
<dbReference type="Gene3D" id="2.30.30.140">
    <property type="match status" value="1"/>
</dbReference>
<protein>
    <recommendedName>
        <fullName evidence="2">PWWP domain-containing protein</fullName>
    </recommendedName>
</protein>
<organism evidence="3 4">
    <name type="scientific">Chondrus crispus</name>
    <name type="common">Carrageen Irish moss</name>
    <name type="synonym">Polymorpha crispa</name>
    <dbReference type="NCBI Taxonomy" id="2769"/>
    <lineage>
        <taxon>Eukaryota</taxon>
        <taxon>Rhodophyta</taxon>
        <taxon>Florideophyceae</taxon>
        <taxon>Rhodymeniophycidae</taxon>
        <taxon>Gigartinales</taxon>
        <taxon>Gigartinaceae</taxon>
        <taxon>Chondrus</taxon>
    </lineage>
</organism>
<feature type="region of interest" description="Disordered" evidence="1">
    <location>
        <begin position="130"/>
        <end position="205"/>
    </location>
</feature>
<gene>
    <name evidence="3" type="ORF">CHC_T00004975001</name>
</gene>
<evidence type="ECO:0000256" key="1">
    <source>
        <dbReference type="SAM" id="MobiDB-lite"/>
    </source>
</evidence>
<feature type="compositionally biased region" description="Low complexity" evidence="1">
    <location>
        <begin position="275"/>
        <end position="286"/>
    </location>
</feature>
<feature type="domain" description="PWWP" evidence="2">
    <location>
        <begin position="11"/>
        <end position="68"/>
    </location>
</feature>
<dbReference type="CDD" id="cd05162">
    <property type="entry name" value="PWWP"/>
    <property type="match status" value="1"/>
</dbReference>
<dbReference type="Proteomes" id="UP000012073">
    <property type="component" value="Unassembled WGS sequence"/>
</dbReference>
<dbReference type="SMART" id="SM00293">
    <property type="entry name" value="PWWP"/>
    <property type="match status" value="1"/>
</dbReference>
<keyword evidence="4" id="KW-1185">Reference proteome</keyword>
<evidence type="ECO:0000313" key="3">
    <source>
        <dbReference type="EMBL" id="CDF36985.1"/>
    </source>
</evidence>
<dbReference type="InterPro" id="IPR000313">
    <property type="entry name" value="PWWP_dom"/>
</dbReference>